<evidence type="ECO:0000256" key="8">
    <source>
        <dbReference type="PIRSR" id="PIRSR601519-1"/>
    </source>
</evidence>
<proteinExistence type="inferred from homology"/>
<keyword evidence="11" id="KW-1185">Reference proteome</keyword>
<feature type="binding site" evidence="8">
    <location>
        <position position="47"/>
    </location>
    <ligand>
        <name>Fe cation</name>
        <dbReference type="ChEBI" id="CHEBI:24875"/>
        <label>1</label>
    </ligand>
</feature>
<keyword evidence="5 8" id="KW-0408">Iron</keyword>
<evidence type="ECO:0000256" key="3">
    <source>
        <dbReference type="ARBA" id="ARBA00022723"/>
    </source>
</evidence>
<sequence>MISGYRCIVVDHLAIWSRIQLPASYFSRPDVGLSGFAKFFRNSANEEIEHARKFSEFINKRNSKVILKNIILPSDGVPMDFKNIHEAIDLAIDKELYVSTQIVELHKLASKMNDATTQDFLDEFLQEQVDSVSKLREMRSRLRLDSSAVYLMDKELR</sequence>
<dbReference type="InterPro" id="IPR009078">
    <property type="entry name" value="Ferritin-like_SF"/>
</dbReference>
<feature type="binding site" evidence="8">
    <location>
        <position position="50"/>
    </location>
    <ligand>
        <name>Fe cation</name>
        <dbReference type="ChEBI" id="CHEBI:24875"/>
        <label>1</label>
    </ligand>
</feature>
<reference evidence="11" key="1">
    <citation type="submission" date="2022-06" db="EMBL/GenBank/DDBJ databases">
        <authorList>
            <person name="Berger JAMES D."/>
            <person name="Berger JAMES D."/>
        </authorList>
    </citation>
    <scope>NUCLEOTIDE SEQUENCE [LARGE SCALE GENOMIC DNA]</scope>
</reference>
<evidence type="ECO:0000256" key="5">
    <source>
        <dbReference type="ARBA" id="ARBA00023004"/>
    </source>
</evidence>
<dbReference type="GO" id="GO:0005737">
    <property type="term" value="C:cytoplasm"/>
    <property type="evidence" value="ECO:0007669"/>
    <property type="project" value="TreeGrafter"/>
</dbReference>
<evidence type="ECO:0000256" key="9">
    <source>
        <dbReference type="RuleBase" id="RU361145"/>
    </source>
</evidence>
<dbReference type="SUPFAM" id="SSF47240">
    <property type="entry name" value="Ferritin-like"/>
    <property type="match status" value="1"/>
</dbReference>
<dbReference type="AlphaFoldDB" id="A0AA85K9G8"/>
<evidence type="ECO:0000256" key="1">
    <source>
        <dbReference type="ARBA" id="ARBA00007513"/>
    </source>
</evidence>
<evidence type="ECO:0000256" key="4">
    <source>
        <dbReference type="ARBA" id="ARBA00023002"/>
    </source>
</evidence>
<dbReference type="EC" id="1.16.3.1" evidence="9"/>
<comment type="function">
    <text evidence="6">Stores iron in a soluble, non-toxic, readily available form. Important for iron homeostasis. Has ferroxidase activity. Iron is taken up in the ferrous form and deposited as ferric hydroxides after oxidation.</text>
</comment>
<dbReference type="WBParaSite" id="TREG1_70620.2">
    <property type="protein sequence ID" value="TREG1_70620.2"/>
    <property type="gene ID" value="TREG1_70620"/>
</dbReference>
<evidence type="ECO:0000256" key="2">
    <source>
        <dbReference type="ARBA" id="ARBA00022434"/>
    </source>
</evidence>
<protein>
    <recommendedName>
        <fullName evidence="9">Ferritin</fullName>
        <ecNumber evidence="9">1.16.3.1</ecNumber>
    </recommendedName>
</protein>
<comment type="similarity">
    <text evidence="1 9">Belongs to the ferritin family.</text>
</comment>
<keyword evidence="3 8" id="KW-0479">Metal-binding</keyword>
<dbReference type="Gene3D" id="1.20.1260.10">
    <property type="match status" value="1"/>
</dbReference>
<accession>A0AA85K9G8</accession>
<name>A0AA85K9G8_TRIRE</name>
<comment type="catalytic activity">
    <reaction evidence="7 9">
        <text>4 Fe(2+) + O2 + 4 H(+) = 4 Fe(3+) + 2 H2O</text>
        <dbReference type="Rhea" id="RHEA:11148"/>
        <dbReference type="ChEBI" id="CHEBI:15377"/>
        <dbReference type="ChEBI" id="CHEBI:15378"/>
        <dbReference type="ChEBI" id="CHEBI:15379"/>
        <dbReference type="ChEBI" id="CHEBI:29033"/>
        <dbReference type="ChEBI" id="CHEBI:29034"/>
        <dbReference type="EC" id="1.16.3.1"/>
    </reaction>
</comment>
<dbReference type="GO" id="GO:0004322">
    <property type="term" value="F:ferroxidase activity"/>
    <property type="evidence" value="ECO:0007669"/>
    <property type="project" value="UniProtKB-EC"/>
</dbReference>
<dbReference type="GO" id="GO:0008198">
    <property type="term" value="F:ferrous iron binding"/>
    <property type="evidence" value="ECO:0007669"/>
    <property type="project" value="TreeGrafter"/>
</dbReference>
<dbReference type="Pfam" id="PF00210">
    <property type="entry name" value="Ferritin"/>
    <property type="match status" value="1"/>
</dbReference>
<dbReference type="PANTHER" id="PTHR11431">
    <property type="entry name" value="FERRITIN"/>
    <property type="match status" value="1"/>
</dbReference>
<keyword evidence="2 9" id="KW-0409">Iron storage</keyword>
<dbReference type="InterPro" id="IPR009040">
    <property type="entry name" value="Ferritin-like_diiron"/>
</dbReference>
<reference evidence="12" key="2">
    <citation type="submission" date="2023-11" db="UniProtKB">
        <authorList>
            <consortium name="WormBaseParasite"/>
        </authorList>
    </citation>
    <scope>IDENTIFICATION</scope>
</reference>
<dbReference type="Proteomes" id="UP000050795">
    <property type="component" value="Unassembled WGS sequence"/>
</dbReference>
<dbReference type="GO" id="GO:0006826">
    <property type="term" value="P:iron ion transport"/>
    <property type="evidence" value="ECO:0007669"/>
    <property type="project" value="InterPro"/>
</dbReference>
<dbReference type="GO" id="GO:0006879">
    <property type="term" value="P:intracellular iron ion homeostasis"/>
    <property type="evidence" value="ECO:0007669"/>
    <property type="project" value="UniProtKB-KW"/>
</dbReference>
<evidence type="ECO:0000256" key="6">
    <source>
        <dbReference type="ARBA" id="ARBA00025111"/>
    </source>
</evidence>
<keyword evidence="4 9" id="KW-0560">Oxidoreductase</keyword>
<feature type="binding site" evidence="8">
    <location>
        <position position="128"/>
    </location>
    <ligand>
        <name>Fe cation</name>
        <dbReference type="ChEBI" id="CHEBI:24875"/>
        <label>1</label>
    </ligand>
</feature>
<dbReference type="GO" id="GO:0008199">
    <property type="term" value="F:ferric iron binding"/>
    <property type="evidence" value="ECO:0007669"/>
    <property type="project" value="InterPro"/>
</dbReference>
<organism evidence="11 12">
    <name type="scientific">Trichobilharzia regenti</name>
    <name type="common">Nasal bird schistosome</name>
    <dbReference type="NCBI Taxonomy" id="157069"/>
    <lineage>
        <taxon>Eukaryota</taxon>
        <taxon>Metazoa</taxon>
        <taxon>Spiralia</taxon>
        <taxon>Lophotrochozoa</taxon>
        <taxon>Platyhelminthes</taxon>
        <taxon>Trematoda</taxon>
        <taxon>Digenea</taxon>
        <taxon>Strigeidida</taxon>
        <taxon>Schistosomatoidea</taxon>
        <taxon>Schistosomatidae</taxon>
        <taxon>Trichobilharzia</taxon>
    </lineage>
</organism>
<evidence type="ECO:0000256" key="7">
    <source>
        <dbReference type="ARBA" id="ARBA00047990"/>
    </source>
</evidence>
<dbReference type="PANTHER" id="PTHR11431:SF75">
    <property type="entry name" value="FERRITIN"/>
    <property type="match status" value="1"/>
</dbReference>
<feature type="domain" description="Ferritin-like diiron" evidence="10">
    <location>
        <begin position="1"/>
        <end position="146"/>
    </location>
</feature>
<dbReference type="PROSITE" id="PS50905">
    <property type="entry name" value="FERRITIN_LIKE"/>
    <property type="match status" value="1"/>
</dbReference>
<evidence type="ECO:0000259" key="10">
    <source>
        <dbReference type="PROSITE" id="PS50905"/>
    </source>
</evidence>
<evidence type="ECO:0000313" key="11">
    <source>
        <dbReference type="Proteomes" id="UP000050795"/>
    </source>
</evidence>
<dbReference type="InterPro" id="IPR012347">
    <property type="entry name" value="Ferritin-like"/>
</dbReference>
<dbReference type="InterPro" id="IPR001519">
    <property type="entry name" value="Ferritin"/>
</dbReference>
<feature type="binding site" evidence="8">
    <location>
        <position position="95"/>
    </location>
    <ligand>
        <name>Fe cation</name>
        <dbReference type="ChEBI" id="CHEBI:24875"/>
        <label>1</label>
    </ligand>
</feature>
<evidence type="ECO:0000313" key="12">
    <source>
        <dbReference type="WBParaSite" id="TREG1_70620.2"/>
    </source>
</evidence>
<comment type="function">
    <text evidence="9">Stores iron in a soluble, non-toxic, readily available form. Important for iron homeostasis. Iron is taken up in the ferrous form and deposited as ferric hydroxides after oxidation.</text>
</comment>
<dbReference type="InterPro" id="IPR008331">
    <property type="entry name" value="Ferritin_DPS_dom"/>
</dbReference>